<feature type="compositionally biased region" description="Basic and acidic residues" evidence="1">
    <location>
        <begin position="1426"/>
        <end position="1435"/>
    </location>
</feature>
<dbReference type="RefSeq" id="WP_147287877.1">
    <property type="nucleotide sequence ID" value="NZ_QQBC01000002.1"/>
</dbReference>
<name>A0A370IE61_9NOCA</name>
<dbReference type="PROSITE" id="PS51820">
    <property type="entry name" value="PA14"/>
    <property type="match status" value="2"/>
</dbReference>
<feature type="compositionally biased region" description="Polar residues" evidence="1">
    <location>
        <begin position="1453"/>
        <end position="1474"/>
    </location>
</feature>
<dbReference type="InterPro" id="IPR022385">
    <property type="entry name" value="Rhs_assc_core"/>
</dbReference>
<dbReference type="SUPFAM" id="SSF56988">
    <property type="entry name" value="Anthrax protective antigen"/>
    <property type="match status" value="2"/>
</dbReference>
<feature type="compositionally biased region" description="Low complexity" evidence="1">
    <location>
        <begin position="2087"/>
        <end position="2097"/>
    </location>
</feature>
<dbReference type="Pfam" id="PF07691">
    <property type="entry name" value="PA14"/>
    <property type="match status" value="2"/>
</dbReference>
<feature type="region of interest" description="Disordered" evidence="1">
    <location>
        <begin position="2087"/>
        <end position="2196"/>
    </location>
</feature>
<organism evidence="3 4">
    <name type="scientific">Nocardia pseudobrasiliensis</name>
    <dbReference type="NCBI Taxonomy" id="45979"/>
    <lineage>
        <taxon>Bacteria</taxon>
        <taxon>Bacillati</taxon>
        <taxon>Actinomycetota</taxon>
        <taxon>Actinomycetes</taxon>
        <taxon>Mycobacteriales</taxon>
        <taxon>Nocardiaceae</taxon>
        <taxon>Nocardia</taxon>
    </lineage>
</organism>
<dbReference type="Gene3D" id="3.90.182.10">
    <property type="entry name" value="Toxin - Anthrax Protective Antigen,domain 1"/>
    <property type="match status" value="2"/>
</dbReference>
<sequence>MIDHRHGTWVRAVVSSCLRTTVLMLAILLAASLAQILVAPSAAAKPPKGVPRDAPLMSSVADKPIERQPESAQPPADFTPLLGKATPRARAGFDPKTSKESGRSKNSVEYTNSDGSRSMVLSQTPVSVPDGRGGWAAADTRLVEDPKSKKAVPVRDGVHAQFAEYANDSALLRMDQSGVPVSIALPGARKAQRKVTDSTASYSEALPGTDLTYAVKPDGVKESLILKSAAAIHNGNWVFRMNLGALTPSLKDNAVLISDKSGIVATLPPIQVWDSSNTDSKKAARTGGSYGLKKDGDSWLLTVSVDRGWLSDKTRVFPVTVDPTYTYGFGGEVEYIAYWKGKYSCATSDDCGIQIGNNKDRGQNNLWRTALRYDFSRLTGKSITGARLDLRLIGRVDKWKPTSQASLYQATTPLGYDALGPKLASAPFGETGSLQSEAFTKFVADRVVAKDSKAWFMLAGTETDDFSYKGLQANLIVDYGTAATDGGGSEGGGGSTAPEAKLVAPIDGAVIATETPTLQVADAGEGTQYCFKVSTGFDGRSGSVVDSGCVAKPAWTVPKKVLHDGGRYSWTVDTTTGGKLTPAKWVGHFTLNQRVGEPTPAPSDHLGPVQVNLFNGNAHTEATGPEFQSVGGPSGVKFAYNSRAAGQPRGVRASYFNDSRHAGAADDVPVMVRTEAQVNLDYGNFWTNNSWKEYPLPPALNKDWFVIRWEGHFKAPVTGDFRFGGTHTDGAKIWINNKLVYDNPNRTDVGEEFLRASAKQDMDVSLTAGQRVPVKIELYHRSAESPRMILWAKSTEGADNNRRHNWAPRIVPTEFLYSQDTRPLPAGWTLSVPASNYVSAEMLDAAVILTDGAGGKHTWAKTSVGGYSPPPGEDGVLAFDGGGRITVTENDTVSIFNIDGTLASVASVLDAKKPAALQYIYNGSPPRLAKIKDPVSGRAHELFYNTNDSDDCYGGISKPQGADPAPAHMLCRIRYWDGTETRLWYIVDTLARIENPGADISDYDYVNKDEAKKNFDAAGNDPEKKDKARDLVGPLKAIRTGLAYDWLVRQKSFSGNTERTLIEYDTFYEADNPVEPRLRTVRVTAPAADGRESHQAKRPGHEYHYWTEFQDARGRAAEVDVVGVYPDGRHARHVTWDEAGRALTTTDITGATISAEWNAKDKATAATDSAGRRSTTVYDHADRPIDRYGPGPASCFDGQLPTPECVATMPHTHINYDEGLTGLSAAYYDNPWLSGVPKVLATGVGTSDGTLNGVWGTNPPVTNSGGWSGRFTGEIQFPATGSYALGLTATDGVRLWIDDFRVIDSWTDKPSTAVSGSYRNDVAGSRHRVRVEYYNRSGTTGALNFTWTPPGADAAVTVPGANLAPRYGLATSQTADDTSGGDVERAPSRHGANSYSDAGAGIDAVLGLAVSQTVDPDGLNLTARSTYERPGDGYLRKAASASPAGDIAKPDTRNTTTYYGDTETRSNPCVSRSPAVNQAGMAKLVTGPKPANGPAAVSERVYDLAGRVVAERIGDEAWTCSNYDDRGRATKKSYPASGEKPARTVNYDWAVDGDPLTTKMTDDSGAITVVTDLLGQVINYTDVNGVTSSSTYDVVGRLTSDTTTIKGVRSTVSYAWNNASQLTKVEVDGTTVATPAYTAASELANVLYGNGSRLDALARNNAGQLTALTWKTSESTVVDTVTRSRNNRVIDDAVTINNATVASYSYAYDTVGRLVSAIVPHHKLTYRFDGTDGCGPSKVAGLNSNRTAFTDSLDGKPESTTTFCYDGTDRLLSTSGGTTLSFTYDAHGDTVKVGDDILGYDATKRHISTKTAGGTSISYTRDPANRLTARTVTGAKEAPKNGTTRYSYSSKHDTADLVLDESGNLEQRIVPLPGGVLLTKNYDKPNNPTSNWSYPNIHGDVLFTADGSAIRTSPVYLYDPYGQNISPDNGVFSDIPISSTMAGGMDFGWLGQHERPVEHLGGQQAIEMGARTYMPILGRFLQVDPVAGGSANDYDYVNGDPINSFDLAGTSAWSKAVDVTTKAAEVVSYVPGPIGTVASGVEAAGHLAQGDKTAAAAAAVGMIPGGKLVGTVAKAAAKEAPAAAKAASKAASNSSKGAPPPNLSPPGAGRNGAFRQAKRDAGVPVTQQPDRVRANVDKQDRVQPGRNYDYTVPAPGGGTRQVTIRDDAGGHVFKDDPVQNRGPHFNGPANNSHYDY</sequence>
<dbReference type="Pfam" id="PF15657">
    <property type="entry name" value="Tox-HNH-EHHH"/>
    <property type="match status" value="1"/>
</dbReference>
<dbReference type="EMBL" id="QQBC01000002">
    <property type="protein sequence ID" value="RDI68421.1"/>
    <property type="molecule type" value="Genomic_DNA"/>
</dbReference>
<feature type="compositionally biased region" description="Polar residues" evidence="1">
    <location>
        <begin position="104"/>
        <end position="126"/>
    </location>
</feature>
<evidence type="ECO:0000256" key="1">
    <source>
        <dbReference type="SAM" id="MobiDB-lite"/>
    </source>
</evidence>
<reference evidence="3 4" key="1">
    <citation type="submission" date="2018-07" db="EMBL/GenBank/DDBJ databases">
        <title>Genomic Encyclopedia of Type Strains, Phase IV (KMG-IV): sequencing the most valuable type-strain genomes for metagenomic binning, comparative biology and taxonomic classification.</title>
        <authorList>
            <person name="Goeker M."/>
        </authorList>
    </citation>
    <scope>NUCLEOTIDE SEQUENCE [LARGE SCALE GENOMIC DNA]</scope>
    <source>
        <strain evidence="3 4">DSM 44290</strain>
    </source>
</reference>
<comment type="caution">
    <text evidence="3">The sequence shown here is derived from an EMBL/GenBank/DDBJ whole genome shotgun (WGS) entry which is preliminary data.</text>
</comment>
<dbReference type="Gene3D" id="2.180.10.10">
    <property type="entry name" value="RHS repeat-associated core"/>
    <property type="match status" value="1"/>
</dbReference>
<dbReference type="NCBIfam" id="TIGR03696">
    <property type="entry name" value="Rhs_assc_core"/>
    <property type="match status" value="1"/>
</dbReference>
<accession>A0A370IE61</accession>
<feature type="domain" description="PA14" evidence="2">
    <location>
        <begin position="646"/>
        <end position="820"/>
    </location>
</feature>
<dbReference type="SMART" id="SM00758">
    <property type="entry name" value="PA14"/>
    <property type="match status" value="2"/>
</dbReference>
<dbReference type="InterPro" id="IPR011658">
    <property type="entry name" value="PA14_dom"/>
</dbReference>
<proteinExistence type="predicted"/>
<dbReference type="InterPro" id="IPR037524">
    <property type="entry name" value="PA14/GLEYA"/>
</dbReference>
<feature type="compositionally biased region" description="Basic and acidic residues" evidence="1">
    <location>
        <begin position="2130"/>
        <end position="2143"/>
    </location>
</feature>
<feature type="region of interest" description="Disordered" evidence="1">
    <location>
        <begin position="1417"/>
        <end position="1474"/>
    </location>
</feature>
<dbReference type="STRING" id="1210086.GCA_001613105_01398"/>
<feature type="compositionally biased region" description="Basic and acidic residues" evidence="1">
    <location>
        <begin position="91"/>
        <end position="103"/>
    </location>
</feature>
<dbReference type="PANTHER" id="PTHR32305">
    <property type="match status" value="1"/>
</dbReference>
<evidence type="ECO:0000313" key="4">
    <source>
        <dbReference type="Proteomes" id="UP000254869"/>
    </source>
</evidence>
<feature type="compositionally biased region" description="Basic and acidic residues" evidence="1">
    <location>
        <begin position="2163"/>
        <end position="2178"/>
    </location>
</feature>
<evidence type="ECO:0000313" key="3">
    <source>
        <dbReference type="EMBL" id="RDI68421.1"/>
    </source>
</evidence>
<dbReference type="InterPro" id="IPR050708">
    <property type="entry name" value="T6SS_VgrG/RHS"/>
</dbReference>
<feature type="region of interest" description="Disordered" evidence="1">
    <location>
        <begin position="66"/>
        <end position="133"/>
    </location>
</feature>
<dbReference type="PANTHER" id="PTHR32305:SF15">
    <property type="entry name" value="PROTEIN RHSA-RELATED"/>
    <property type="match status" value="1"/>
</dbReference>
<evidence type="ECO:0000259" key="2">
    <source>
        <dbReference type="PROSITE" id="PS51820"/>
    </source>
</evidence>
<gene>
    <name evidence="3" type="ORF">DFR76_102822</name>
</gene>
<feature type="domain" description="PA14" evidence="2">
    <location>
        <begin position="1218"/>
        <end position="1362"/>
    </location>
</feature>
<dbReference type="Proteomes" id="UP000254869">
    <property type="component" value="Unassembled WGS sequence"/>
</dbReference>
<keyword evidence="4" id="KW-1185">Reference proteome</keyword>
<protein>
    <submittedName>
        <fullName evidence="3">RHS repeat-associated protein</fullName>
    </submittedName>
</protein>
<dbReference type="InterPro" id="IPR028048">
    <property type="entry name" value="Tox-HNH-EHHH"/>
</dbReference>
<feature type="region of interest" description="Disordered" evidence="1">
    <location>
        <begin position="1371"/>
        <end position="1395"/>
    </location>
</feature>